<feature type="transmembrane region" description="Helical" evidence="1">
    <location>
        <begin position="35"/>
        <end position="53"/>
    </location>
</feature>
<dbReference type="PANTHER" id="PTHR23028:SF131">
    <property type="entry name" value="BLR2367 PROTEIN"/>
    <property type="match status" value="1"/>
</dbReference>
<evidence type="ECO:0000313" key="4">
    <source>
        <dbReference type="Proteomes" id="UP000761264"/>
    </source>
</evidence>
<dbReference type="GO" id="GO:0016747">
    <property type="term" value="F:acyltransferase activity, transferring groups other than amino-acyl groups"/>
    <property type="evidence" value="ECO:0007669"/>
    <property type="project" value="InterPro"/>
</dbReference>
<feature type="transmembrane region" description="Helical" evidence="1">
    <location>
        <begin position="190"/>
        <end position="209"/>
    </location>
</feature>
<sequence length="381" mass="42889">MALDSWRGIAALFVAAFHVGPVGHLQDLSLLRQAYYFVDLFFVLSGFVIAANYGTRLTDLASVRGFLLLRLGRLYPLHFALFMAFLGLELLKFLPVFGNVIMQQPFSTPETAPETIFTNLLLVHSLGAHDFYTWNTPSWSISTEFYTYVLFAIALLVFRKRVVWFLSAVVLISPVALFGLHGSLAAGYDYGLIRCVFGFAAGVLAWRLYLICHRRWGEVPLPWMIASLLETVAVCLSILAISMTTVKDFSFVLPYLFALAIVLFAFEGGAVSQLLKHRWPIALGMLSYSVYMTHMLVKRLLLKAADVVERYSDIELVQNLPGTRVIGTELWQGDVYLLTYLCVVITLSFFTYRFIEQPARSWSRSLVLGRGPARQYAEGEA</sequence>
<feature type="domain" description="Acyltransferase 3" evidence="2">
    <location>
        <begin position="3"/>
        <end position="351"/>
    </location>
</feature>
<name>A0A967C6S2_9PROT</name>
<dbReference type="InterPro" id="IPR002656">
    <property type="entry name" value="Acyl_transf_3_dom"/>
</dbReference>
<feature type="transmembrane region" description="Helical" evidence="1">
    <location>
        <begin position="335"/>
        <end position="355"/>
    </location>
</feature>
<dbReference type="PANTHER" id="PTHR23028">
    <property type="entry name" value="ACETYLTRANSFERASE"/>
    <property type="match status" value="1"/>
</dbReference>
<gene>
    <name evidence="3" type="ORF">HBA54_03355</name>
</gene>
<evidence type="ECO:0000259" key="2">
    <source>
        <dbReference type="Pfam" id="PF01757"/>
    </source>
</evidence>
<keyword evidence="4" id="KW-1185">Reference proteome</keyword>
<feature type="transmembrane region" description="Helical" evidence="1">
    <location>
        <begin position="249"/>
        <end position="266"/>
    </location>
</feature>
<keyword evidence="3" id="KW-0012">Acyltransferase</keyword>
<dbReference type="Proteomes" id="UP000761264">
    <property type="component" value="Unassembled WGS sequence"/>
</dbReference>
<reference evidence="3" key="1">
    <citation type="submission" date="2020-03" db="EMBL/GenBank/DDBJ databases">
        <title>Genome of Pelagibius litoralis DSM 21314T.</title>
        <authorList>
            <person name="Wang G."/>
        </authorList>
    </citation>
    <scope>NUCLEOTIDE SEQUENCE</scope>
    <source>
        <strain evidence="3">DSM 21314</strain>
    </source>
</reference>
<dbReference type="RefSeq" id="WP_167221351.1">
    <property type="nucleotide sequence ID" value="NZ_JAAQPH010000002.1"/>
</dbReference>
<dbReference type="EMBL" id="JAAQPH010000002">
    <property type="protein sequence ID" value="NIA67617.1"/>
    <property type="molecule type" value="Genomic_DNA"/>
</dbReference>
<keyword evidence="1" id="KW-1133">Transmembrane helix</keyword>
<dbReference type="GO" id="GO:0000271">
    <property type="term" value="P:polysaccharide biosynthetic process"/>
    <property type="evidence" value="ECO:0007669"/>
    <property type="project" value="TreeGrafter"/>
</dbReference>
<evidence type="ECO:0000256" key="1">
    <source>
        <dbReference type="SAM" id="Phobius"/>
    </source>
</evidence>
<feature type="transmembrane region" description="Helical" evidence="1">
    <location>
        <begin position="221"/>
        <end position="243"/>
    </location>
</feature>
<dbReference type="AlphaFoldDB" id="A0A967C6S2"/>
<keyword evidence="3" id="KW-0808">Transferase</keyword>
<evidence type="ECO:0000313" key="3">
    <source>
        <dbReference type="EMBL" id="NIA67617.1"/>
    </source>
</evidence>
<keyword evidence="1" id="KW-0812">Transmembrane</keyword>
<dbReference type="GO" id="GO:0016020">
    <property type="term" value="C:membrane"/>
    <property type="evidence" value="ECO:0007669"/>
    <property type="project" value="TreeGrafter"/>
</dbReference>
<feature type="transmembrane region" description="Helical" evidence="1">
    <location>
        <begin position="74"/>
        <end position="94"/>
    </location>
</feature>
<comment type="caution">
    <text evidence="3">The sequence shown here is derived from an EMBL/GenBank/DDBJ whole genome shotgun (WGS) entry which is preliminary data.</text>
</comment>
<accession>A0A967C6S2</accession>
<organism evidence="3 4">
    <name type="scientific">Pelagibius litoralis</name>
    <dbReference type="NCBI Taxonomy" id="374515"/>
    <lineage>
        <taxon>Bacteria</taxon>
        <taxon>Pseudomonadati</taxon>
        <taxon>Pseudomonadota</taxon>
        <taxon>Alphaproteobacteria</taxon>
        <taxon>Rhodospirillales</taxon>
        <taxon>Rhodovibrionaceae</taxon>
        <taxon>Pelagibius</taxon>
    </lineage>
</organism>
<protein>
    <submittedName>
        <fullName evidence="3">Acyltransferase</fullName>
    </submittedName>
</protein>
<dbReference type="Pfam" id="PF01757">
    <property type="entry name" value="Acyl_transf_3"/>
    <property type="match status" value="1"/>
</dbReference>
<feature type="transmembrane region" description="Helical" evidence="1">
    <location>
        <begin position="278"/>
        <end position="297"/>
    </location>
</feature>
<proteinExistence type="predicted"/>
<keyword evidence="1" id="KW-0472">Membrane</keyword>
<dbReference type="InterPro" id="IPR050879">
    <property type="entry name" value="Acyltransferase_3"/>
</dbReference>
<feature type="transmembrane region" description="Helical" evidence="1">
    <location>
        <begin position="139"/>
        <end position="158"/>
    </location>
</feature>
<feature type="transmembrane region" description="Helical" evidence="1">
    <location>
        <begin position="163"/>
        <end position="184"/>
    </location>
</feature>